<organism evidence="1 2">
    <name type="scientific">Haemophilus haemolyticus</name>
    <dbReference type="NCBI Taxonomy" id="726"/>
    <lineage>
        <taxon>Bacteria</taxon>
        <taxon>Pseudomonadati</taxon>
        <taxon>Pseudomonadota</taxon>
        <taxon>Gammaproteobacteria</taxon>
        <taxon>Pasteurellales</taxon>
        <taxon>Pasteurellaceae</taxon>
        <taxon>Haemophilus</taxon>
    </lineage>
</organism>
<proteinExistence type="predicted"/>
<dbReference type="AlphaFoldDB" id="A0A502LFN1"/>
<protein>
    <recommendedName>
        <fullName evidence="3">Phage protein</fullName>
    </recommendedName>
</protein>
<dbReference type="Proteomes" id="UP000316888">
    <property type="component" value="Unassembled WGS sequence"/>
</dbReference>
<accession>A0A502LFN1</accession>
<dbReference type="EMBL" id="SDPB01000020">
    <property type="protein sequence ID" value="TPH21804.1"/>
    <property type="molecule type" value="Genomic_DNA"/>
</dbReference>
<evidence type="ECO:0000313" key="2">
    <source>
        <dbReference type="Proteomes" id="UP000316888"/>
    </source>
</evidence>
<reference evidence="1 2" key="1">
    <citation type="submission" date="2019-01" db="EMBL/GenBank/DDBJ databases">
        <title>Comparative genomic analysis identifies haemin-independent Haemophilus haemolyticus: a formal re-classification of Haemophilus intermedius.</title>
        <authorList>
            <person name="Harris T.M."/>
            <person name="Price E.P."/>
            <person name="Sarovich D.S."/>
            <person name="Norskov-Lauritsen N."/>
            <person name="Beissbarth J."/>
            <person name="Chang A.B."/>
            <person name="Smith-Vaughan H.C."/>
        </authorList>
    </citation>
    <scope>NUCLEOTIDE SEQUENCE [LARGE SCALE GENOMIC DNA]</scope>
    <source>
        <strain evidence="1 2">60824 B Hi-4</strain>
    </source>
</reference>
<comment type="caution">
    <text evidence="1">The sequence shown here is derived from an EMBL/GenBank/DDBJ whole genome shotgun (WGS) entry which is preliminary data.</text>
</comment>
<name>A0A502LFN1_HAEHA</name>
<evidence type="ECO:0000313" key="1">
    <source>
        <dbReference type="EMBL" id="TPH21804.1"/>
    </source>
</evidence>
<gene>
    <name evidence="1" type="ORF">EUX48_07415</name>
</gene>
<dbReference type="RefSeq" id="WP_140537404.1">
    <property type="nucleotide sequence ID" value="NZ_SDPB01000020.1"/>
</dbReference>
<evidence type="ECO:0008006" key="3">
    <source>
        <dbReference type="Google" id="ProtNLM"/>
    </source>
</evidence>
<sequence length="92" mass="11099">MTKNEFFKKNEDENGLVAVYLDELEDICADLYERYCAYRNPNIDVETLLDEFEIDDYSEREYVEFFIDDLDRVVLLAQLAKRFIKKRLKSIK</sequence>